<feature type="compositionally biased region" description="Pro residues" evidence="1">
    <location>
        <begin position="190"/>
        <end position="204"/>
    </location>
</feature>
<evidence type="ECO:0000313" key="2">
    <source>
        <dbReference type="EMBL" id="BAC26443.1"/>
    </source>
</evidence>
<dbReference type="EMBL" id="AK029420">
    <property type="protein sequence ID" value="BAC26443.1"/>
    <property type="molecule type" value="mRNA"/>
</dbReference>
<feature type="compositionally biased region" description="Basic and acidic residues" evidence="1">
    <location>
        <begin position="1"/>
        <end position="13"/>
    </location>
</feature>
<evidence type="ECO:0000256" key="1">
    <source>
        <dbReference type="SAM" id="MobiDB-lite"/>
    </source>
</evidence>
<feature type="region of interest" description="Disordered" evidence="1">
    <location>
        <begin position="1"/>
        <end position="206"/>
    </location>
</feature>
<reference evidence="2" key="7">
    <citation type="journal article" date="2005" name="Science">
        <title>The Transcriptional Landscape of the Mammalian Genome.</title>
        <authorList>
            <consortium name="The FANTOM Consortium"/>
            <consortium name="Riken Genome Exploration Research Group and Genome Science Group (Genome Network Project Core Group)"/>
        </authorList>
    </citation>
    <scope>NUCLEOTIDE SEQUENCE</scope>
    <source>
        <strain evidence="2">C57BL/6J</strain>
        <tissue evidence="2">Head</tissue>
    </source>
</reference>
<dbReference type="AGR" id="MGI:3708644"/>
<feature type="compositionally biased region" description="Basic and acidic residues" evidence="1">
    <location>
        <begin position="70"/>
        <end position="87"/>
    </location>
</feature>
<gene>
    <name evidence="3" type="primary">Gm10266</name>
</gene>
<organism evidence="2">
    <name type="scientific">Mus musculus</name>
    <name type="common">Mouse</name>
    <dbReference type="NCBI Taxonomy" id="10090"/>
    <lineage>
        <taxon>Eukaryota</taxon>
        <taxon>Metazoa</taxon>
        <taxon>Chordata</taxon>
        <taxon>Craniata</taxon>
        <taxon>Vertebrata</taxon>
        <taxon>Euteleostomi</taxon>
        <taxon>Mammalia</taxon>
        <taxon>Eutheria</taxon>
        <taxon>Euarchontoglires</taxon>
        <taxon>Glires</taxon>
        <taxon>Rodentia</taxon>
        <taxon>Myomorpha</taxon>
        <taxon>Muroidea</taxon>
        <taxon>Muridae</taxon>
        <taxon>Murinae</taxon>
        <taxon>Mus</taxon>
        <taxon>Mus</taxon>
    </lineage>
</organism>
<feature type="compositionally biased region" description="Basic residues" evidence="1">
    <location>
        <begin position="45"/>
        <end position="59"/>
    </location>
</feature>
<accession>Q8CDX3</accession>
<proteinExistence type="evidence at transcript level"/>
<reference evidence="2" key="5">
    <citation type="submission" date="2001-07" db="EMBL/GenBank/DDBJ databases">
        <authorList>
            <person name="Adachi J."/>
            <person name="Aizawa K."/>
            <person name="Akimura T."/>
            <person name="Arakawa T."/>
            <person name="Bono H."/>
            <person name="Carninci P."/>
            <person name="Fukuda S."/>
            <person name="Furuno M."/>
            <person name="Hanagaki T."/>
            <person name="Hara A."/>
            <person name="Hashizume W."/>
            <person name="Hayashida K."/>
            <person name="Hayatsu N."/>
            <person name="Hiramoto K."/>
            <person name="Hiraoka T."/>
            <person name="Hirozane T."/>
            <person name="Hori F."/>
            <person name="Imotani K."/>
            <person name="Ishii Y."/>
            <person name="Itoh M."/>
            <person name="Kagawa I."/>
            <person name="Kasukawa T."/>
            <person name="Katoh H."/>
            <person name="Kawai J."/>
            <person name="Kojima Y."/>
            <person name="Kondo S."/>
            <person name="Konno H."/>
            <person name="Kouda M."/>
            <person name="Koya S."/>
            <person name="Kurihara C."/>
            <person name="Matsuyama T."/>
            <person name="Miyazaki A."/>
            <person name="Murata M."/>
            <person name="Nakamura M."/>
            <person name="Nishi K."/>
            <person name="Nomura K."/>
            <person name="Numazaki R."/>
            <person name="Ohno M."/>
            <person name="Ohsato N."/>
            <person name="Okazaki Y."/>
            <person name="Saito R."/>
            <person name="Saitoh H."/>
            <person name="Sakai C."/>
            <person name="Sakai K."/>
            <person name="Sakazume N."/>
            <person name="Sano H."/>
            <person name="Sasaki D."/>
            <person name="Shibata K."/>
            <person name="Shinagawa A."/>
            <person name="Shiraki T."/>
            <person name="Sogabe Y."/>
            <person name="Tagami M."/>
            <person name="Tagawa A."/>
            <person name="Takahashi F."/>
            <person name="Takaku-Akahira S."/>
            <person name="Takeda Y."/>
            <person name="Tanaka T."/>
            <person name="Tomaru A."/>
            <person name="Toya T."/>
            <person name="Yasunishi A."/>
            <person name="Muramatsu M."/>
            <person name="Hayashizaki Y."/>
        </authorList>
    </citation>
    <scope>NUCLEOTIDE SEQUENCE</scope>
    <source>
        <strain evidence="2">C57BL/6J</strain>
        <tissue evidence="2">Head</tissue>
    </source>
</reference>
<dbReference type="AlphaFoldDB" id="Q8CDX3"/>
<evidence type="ECO:0000313" key="3">
    <source>
        <dbReference type="MGI" id="MGI:3708644"/>
    </source>
</evidence>
<reference evidence="2" key="6">
    <citation type="journal article" date="2002" name="Nature">
        <title>Analysis of the mouse transcriptome based on functional annotation of 60,770 full-length cDNAs.</title>
        <authorList>
            <consortium name="The FANTOM Consortium and the RIKEN Genome Exploration Research Group Phase I and II Team"/>
        </authorList>
    </citation>
    <scope>NUCLEOTIDE SEQUENCE</scope>
    <source>
        <strain evidence="2">C57BL/6J</strain>
        <tissue evidence="2">Head</tissue>
    </source>
</reference>
<dbReference type="MGI" id="MGI:3708644">
    <property type="gene designation" value="Gm10266"/>
</dbReference>
<reference evidence="2" key="3">
    <citation type="journal article" date="2000" name="Genome Res.">
        <title>RIKEN integrated sequence analysis (RISA) system--384-format sequencing pipeline with 384 multicapillary sequencer.</title>
        <authorList>
            <person name="Shibata K."/>
            <person name="Itoh M."/>
            <person name="Aizawa K."/>
            <person name="Nagaoka S."/>
            <person name="Sasaki N."/>
            <person name="Carninci P."/>
            <person name="Konno H."/>
            <person name="Akiyama J."/>
            <person name="Nishi K."/>
            <person name="Kitsunai T."/>
            <person name="Tashiro H."/>
            <person name="Itoh M."/>
            <person name="Sumi N."/>
            <person name="Ishii Y."/>
            <person name="Nakamura S."/>
            <person name="Hazama M."/>
            <person name="Nishine T."/>
            <person name="Harada A."/>
            <person name="Yamamoto R."/>
            <person name="Matsumoto H."/>
            <person name="Sakaguchi S."/>
            <person name="Ikegami T."/>
            <person name="Kashiwagi K."/>
            <person name="Fujiwake S."/>
            <person name="Inoue K."/>
            <person name="Togawa Y."/>
            <person name="Izawa M."/>
            <person name="Ohara E."/>
            <person name="Watahiki M."/>
            <person name="Yoneda Y."/>
            <person name="Ishikawa T."/>
            <person name="Ozawa K."/>
            <person name="Tanaka T."/>
            <person name="Matsuura S."/>
            <person name="Kawai J."/>
            <person name="Okazaki Y."/>
            <person name="Muramatsu M."/>
            <person name="Inoue Y."/>
            <person name="Kira A."/>
            <person name="Hayashizaki Y."/>
        </authorList>
    </citation>
    <scope>NUCLEOTIDE SEQUENCE</scope>
    <source>
        <strain evidence="2">C57BL/6J</strain>
        <tissue evidence="2">Head</tissue>
    </source>
</reference>
<name>Q8CDX3_MOUSE</name>
<reference evidence="2" key="2">
    <citation type="journal article" date="2000" name="Genome Res.">
        <title>Normalization and subtraction of cap-trapper-selected cDNAs to prepare full-length cDNA libraries for rapid discovery of new genes.</title>
        <authorList>
            <person name="Carninci P."/>
            <person name="Shibata Y."/>
            <person name="Hayatsu N."/>
            <person name="Sugahara Y."/>
            <person name="Shibata K."/>
            <person name="Itoh M."/>
            <person name="Konno H."/>
            <person name="Okazaki Y."/>
            <person name="Muramatsu M."/>
            <person name="Hayashizaki Y."/>
        </authorList>
    </citation>
    <scope>NUCLEOTIDE SEQUENCE</scope>
    <source>
        <strain evidence="2">C57BL/6J</strain>
        <tissue evidence="2">Head</tissue>
    </source>
</reference>
<feature type="compositionally biased region" description="Gly residues" evidence="1">
    <location>
        <begin position="135"/>
        <end position="145"/>
    </location>
</feature>
<sequence>MDRVKGSLRERRWLLPGIPGGAAASHRGRRPGQSVPRLQAGQGRAKVRGPGHPCTRRRVRPGEPGSGPERCWEGPRCPDECLRRPEPPHSAAGRPAGPPTWGSPASRRHRAGHRPGPRSPGSERAPAQKLHTRIGVGGRVGGPSRGSGLRWTRKTRGACAPRQDGLRAAPLPRRRHAPTRPSAGLHRAAPHPPTTGPGAPPPSSFCPHPCHSRRVIKAFRVAEVTSRELLGTRRTARYLTIFFSSTGYAHYFIIKKKSESLGAYHICT</sequence>
<protein>
    <submittedName>
        <fullName evidence="2">Uncharacterized protein</fullName>
    </submittedName>
</protein>
<feature type="compositionally biased region" description="Basic residues" evidence="1">
    <location>
        <begin position="106"/>
        <end position="116"/>
    </location>
</feature>
<reference evidence="2" key="4">
    <citation type="journal article" date="2001" name="Nature">
        <title>Functional annotation of a full-length mouse cDNA collection.</title>
        <authorList>
            <consortium name="The RIKEN Genome Exploration Research Group Phase II Team and the FANTOM Consortium"/>
        </authorList>
    </citation>
    <scope>NUCLEOTIDE SEQUENCE</scope>
    <source>
        <strain evidence="2">C57BL/6J</strain>
        <tissue evidence="2">Head</tissue>
    </source>
</reference>
<reference evidence="2" key="8">
    <citation type="journal article" date="2005" name="Science">
        <title>Antisense Transcription in the Mammalian Transcriptome.</title>
        <authorList>
            <consortium name="RIKEN Genome Exploration Research Group and Genome Science Group (Genome Network Project Core Group) and the FANTOM Consortium"/>
        </authorList>
    </citation>
    <scope>NUCLEOTIDE SEQUENCE</scope>
    <source>
        <strain evidence="2">C57BL/6J</strain>
        <tissue evidence="2">Head</tissue>
    </source>
</reference>
<reference evidence="2" key="1">
    <citation type="journal article" date="1999" name="Methods Enzymol.">
        <title>High-efficiency full-length cDNA cloning.</title>
        <authorList>
            <person name="Carninci P."/>
            <person name="Hayashizaki Y."/>
        </authorList>
    </citation>
    <scope>NUCLEOTIDE SEQUENCE</scope>
    <source>
        <strain evidence="2">C57BL/6J</strain>
        <tissue evidence="2">Head</tissue>
    </source>
</reference>